<feature type="transmembrane region" description="Helical" evidence="9">
    <location>
        <begin position="6"/>
        <end position="22"/>
    </location>
</feature>
<dbReference type="GO" id="GO:0005886">
    <property type="term" value="C:plasma membrane"/>
    <property type="evidence" value="ECO:0007669"/>
    <property type="project" value="UniProtKB-SubCell"/>
</dbReference>
<evidence type="ECO:0000256" key="5">
    <source>
        <dbReference type="ARBA" id="ARBA00023136"/>
    </source>
</evidence>
<evidence type="ECO:0000256" key="8">
    <source>
        <dbReference type="HAMAP-Rule" id="MF_00728"/>
    </source>
</evidence>
<keyword evidence="10" id="KW-0808">Transferase</keyword>
<dbReference type="GO" id="GO:0000917">
    <property type="term" value="P:division septum assembly"/>
    <property type="evidence" value="ECO:0007669"/>
    <property type="project" value="UniProtKB-KW"/>
</dbReference>
<protein>
    <recommendedName>
        <fullName evidence="8">Septation ring formation regulator EzrA</fullName>
    </recommendedName>
</protein>
<evidence type="ECO:0000256" key="9">
    <source>
        <dbReference type="SAM" id="Phobius"/>
    </source>
</evidence>
<feature type="topological domain" description="Extracellular" evidence="8">
    <location>
        <begin position="1"/>
        <end position="3"/>
    </location>
</feature>
<evidence type="ECO:0000313" key="11">
    <source>
        <dbReference type="Proteomes" id="UP000288623"/>
    </source>
</evidence>
<organism evidence="10 11">
    <name type="scientific">Candidatus Kurthia intestinigallinarum</name>
    <dbReference type="NCBI Taxonomy" id="1562256"/>
    <lineage>
        <taxon>Bacteria</taxon>
        <taxon>Bacillati</taxon>
        <taxon>Bacillota</taxon>
        <taxon>Bacilli</taxon>
        <taxon>Bacillales</taxon>
        <taxon>Caryophanaceae</taxon>
        <taxon>Kurthia</taxon>
    </lineage>
</organism>
<keyword evidence="7 8" id="KW-0131">Cell cycle</keyword>
<evidence type="ECO:0000256" key="1">
    <source>
        <dbReference type="ARBA" id="ARBA00022618"/>
    </source>
</evidence>
<dbReference type="GO" id="GO:0016301">
    <property type="term" value="F:kinase activity"/>
    <property type="evidence" value="ECO:0007669"/>
    <property type="project" value="UniProtKB-KW"/>
</dbReference>
<keyword evidence="3 8" id="KW-1133">Transmembrane helix</keyword>
<comment type="function">
    <text evidence="8">Negative regulator of FtsZ ring formation; modulates the frequency and position of FtsZ ring formation. Inhibits FtsZ ring formation at polar sites. Interacts either with FtsZ or with one of its binding partners to promote depolymerization.</text>
</comment>
<gene>
    <name evidence="8" type="primary">ezrA</name>
    <name evidence="10" type="ORF">QI30_01575</name>
</gene>
<evidence type="ECO:0000256" key="6">
    <source>
        <dbReference type="ARBA" id="ARBA00023210"/>
    </source>
</evidence>
<feature type="coiled-coil region" evidence="8">
    <location>
        <begin position="370"/>
        <end position="432"/>
    </location>
</feature>
<sequence>MIKYIIPIIIVLIVIIAVIFVFRNKHLTEMRRLQALKDDLQKKPVQEELAKVKGLNMNGQTEAMFESWKNKWENLDDQEFPKIDNLLHALRGNVDRFQFGKATIVEQEIESHIHGADKIIDQILEELDHLLNSEKQSSIEIEQLQEQYKTSRKTLLAHQYSFGPAARPLEERLELFNPQFEDYHQLTDAGDYLKAREIVEHLNREGQEIFKLISTIPGLLREIQKQIPSDLQELRLGHNEMEETGFFLKHLEILEWIQATELELTELKDKIAELDIGTAELRVQEIREDIEHYFDCLEAEYNSKKYVDQYVTPVGTRLHEVLSYTLATARETEEVQKGYHLTGDEIATPLNCKQELVTVQQRYETIVHELEEHQAAYTMVEGELKEIANDAERIFEEQDAFSDRLKNLRIDENNASDTLKQLTATLRETERRLHKANIPGIPDDIESRLSEADEQLFVADQKLKAVPLDMPEVFEAVKTAELAVTETTKHVDSMIEDVKLVELLIQYGNRYRTTKPGMNDSLVEAEDAFNNMRYSKALEIVAKAVEKAEPGALKKMEELVDEVLSK</sequence>
<dbReference type="Proteomes" id="UP000288623">
    <property type="component" value="Unassembled WGS sequence"/>
</dbReference>
<accession>A0A433RXY0</accession>
<keyword evidence="11" id="KW-1185">Reference proteome</keyword>
<evidence type="ECO:0000256" key="7">
    <source>
        <dbReference type="ARBA" id="ARBA00023306"/>
    </source>
</evidence>
<comment type="subcellular location">
    <subcellularLocation>
        <location evidence="8">Cell membrane</location>
        <topology evidence="8">Single-pass membrane protein</topology>
    </subcellularLocation>
    <text evidence="8">Colocalized with FtsZ to the nascent septal site.</text>
</comment>
<dbReference type="SUPFAM" id="SSF57997">
    <property type="entry name" value="Tropomyosin"/>
    <property type="match status" value="1"/>
</dbReference>
<keyword evidence="6 8" id="KW-0717">Septation</keyword>
<keyword evidence="10" id="KW-0418">Kinase</keyword>
<dbReference type="EMBL" id="JTFC01000007">
    <property type="protein sequence ID" value="RUS58133.1"/>
    <property type="molecule type" value="Genomic_DNA"/>
</dbReference>
<dbReference type="InterPro" id="IPR010379">
    <property type="entry name" value="EzrA"/>
</dbReference>
<dbReference type="GO" id="GO:0005940">
    <property type="term" value="C:septin ring"/>
    <property type="evidence" value="ECO:0007669"/>
    <property type="project" value="InterPro"/>
</dbReference>
<keyword evidence="8" id="KW-1003">Cell membrane</keyword>
<dbReference type="AlphaFoldDB" id="A0A433RXY0"/>
<comment type="caution">
    <text evidence="10">The sequence shown here is derived from an EMBL/GenBank/DDBJ whole genome shotgun (WGS) entry which is preliminary data.</text>
</comment>
<feature type="topological domain" description="Cytoplasmic" evidence="8">
    <location>
        <begin position="23"/>
        <end position="566"/>
    </location>
</feature>
<name>A0A433RXY0_9BACL</name>
<reference evidence="10 11" key="1">
    <citation type="submission" date="2014-11" db="EMBL/GenBank/DDBJ databases">
        <title>Genome sequence and analysis of novel Kurthia sp.</title>
        <authorList>
            <person name="Lawson J.N."/>
            <person name="Gonzalez J.E."/>
            <person name="Rinauldi L."/>
            <person name="Xuan Z."/>
            <person name="Firman A."/>
            <person name="Shaddox L."/>
            <person name="Trudeau A."/>
            <person name="Shah S."/>
            <person name="Reiman D."/>
        </authorList>
    </citation>
    <scope>NUCLEOTIDE SEQUENCE [LARGE SCALE GENOMIC DNA]</scope>
    <source>
        <strain evidence="10 11">3B1D</strain>
    </source>
</reference>
<evidence type="ECO:0000256" key="2">
    <source>
        <dbReference type="ARBA" id="ARBA00022692"/>
    </source>
</evidence>
<evidence type="ECO:0000256" key="3">
    <source>
        <dbReference type="ARBA" id="ARBA00022989"/>
    </source>
</evidence>
<keyword evidence="5 8" id="KW-0472">Membrane</keyword>
<proteinExistence type="inferred from homology"/>
<dbReference type="RefSeq" id="WP_126989202.1">
    <property type="nucleotide sequence ID" value="NZ_JTFC01000007.1"/>
</dbReference>
<evidence type="ECO:0000256" key="4">
    <source>
        <dbReference type="ARBA" id="ARBA00023054"/>
    </source>
</evidence>
<comment type="similarity">
    <text evidence="8">Belongs to the EzrA family.</text>
</comment>
<keyword evidence="2 8" id="KW-0812">Transmembrane</keyword>
<dbReference type="GO" id="GO:0000921">
    <property type="term" value="P:septin ring assembly"/>
    <property type="evidence" value="ECO:0007669"/>
    <property type="project" value="InterPro"/>
</dbReference>
<keyword evidence="1 8" id="KW-0132">Cell division</keyword>
<dbReference type="Pfam" id="PF06160">
    <property type="entry name" value="EzrA"/>
    <property type="match status" value="1"/>
</dbReference>
<evidence type="ECO:0000313" key="10">
    <source>
        <dbReference type="EMBL" id="RUS58133.1"/>
    </source>
</evidence>
<dbReference type="HAMAP" id="MF_00728">
    <property type="entry name" value="EzrA"/>
    <property type="match status" value="1"/>
</dbReference>
<keyword evidence="4 8" id="KW-0175">Coiled coil</keyword>
<dbReference type="OrthoDB" id="1654473at2"/>